<dbReference type="SUPFAM" id="SSF49452">
    <property type="entry name" value="Starch-binding domain-like"/>
    <property type="match status" value="2"/>
</dbReference>
<keyword evidence="6" id="KW-0812">Transmembrane</keyword>
<dbReference type="InterPro" id="IPR008969">
    <property type="entry name" value="CarboxyPept-like_regulatory"/>
</dbReference>
<dbReference type="Proteomes" id="UP000215374">
    <property type="component" value="Chromosome 1"/>
</dbReference>
<feature type="domain" description="Long Rib" evidence="8">
    <location>
        <begin position="680"/>
        <end position="773"/>
    </location>
</feature>
<dbReference type="OrthoDB" id="4385511at2"/>
<keyword evidence="6" id="KW-0472">Membrane</keyword>
<dbReference type="SUPFAM" id="SSF49464">
    <property type="entry name" value="Carboxypeptidase regulatory domain-like"/>
    <property type="match status" value="1"/>
</dbReference>
<dbReference type="GO" id="GO:0005975">
    <property type="term" value="P:carbohydrate metabolic process"/>
    <property type="evidence" value="ECO:0007669"/>
    <property type="project" value="UniProtKB-ARBA"/>
</dbReference>
<evidence type="ECO:0000256" key="6">
    <source>
        <dbReference type="SAM" id="Phobius"/>
    </source>
</evidence>
<feature type="domain" description="Long Rib" evidence="8">
    <location>
        <begin position="971"/>
        <end position="1040"/>
    </location>
</feature>
<dbReference type="Pfam" id="PF13620">
    <property type="entry name" value="CarboxypepD_reg"/>
    <property type="match status" value="3"/>
</dbReference>
<dbReference type="SUPFAM" id="SSF49478">
    <property type="entry name" value="Cna protein B-type domain"/>
    <property type="match status" value="1"/>
</dbReference>
<evidence type="ECO:0000256" key="4">
    <source>
        <dbReference type="ARBA" id="ARBA00030238"/>
    </source>
</evidence>
<keyword evidence="6" id="KW-1133">Transmembrane helix</keyword>
<dbReference type="InterPro" id="IPR013783">
    <property type="entry name" value="Ig-like_fold"/>
</dbReference>
<feature type="domain" description="Long Rib" evidence="8">
    <location>
        <begin position="782"/>
        <end position="869"/>
    </location>
</feature>
<dbReference type="InterPro" id="IPR013784">
    <property type="entry name" value="Carb-bd-like_fold"/>
</dbReference>
<reference evidence="9 11" key="1">
    <citation type="submission" date="2014-08" db="EMBL/GenBank/DDBJ databases">
        <title>Complete genome sequence of Corynebacterium imitans DSM 44264, isolated from a five-month-old boy with suspected pharyngeal diphtheria.</title>
        <authorList>
            <person name="Mollmann S."/>
            <person name="Albersmeier A."/>
            <person name="Ruckert C."/>
            <person name="Tauch A."/>
        </authorList>
    </citation>
    <scope>NUCLEOTIDE SEQUENCE [LARGE SCALE GENOMIC DNA]</scope>
    <source>
        <strain evidence="9 11">DSM 44264</strain>
    </source>
</reference>
<dbReference type="GO" id="GO:0004556">
    <property type="term" value="F:alpha-amylase activity"/>
    <property type="evidence" value="ECO:0007669"/>
    <property type="project" value="UniProtKB-EC"/>
</dbReference>
<evidence type="ECO:0000256" key="7">
    <source>
        <dbReference type="SAM" id="SignalP"/>
    </source>
</evidence>
<dbReference type="EMBL" id="LT906467">
    <property type="protein sequence ID" value="SNV63456.1"/>
    <property type="molecule type" value="Genomic_DNA"/>
</dbReference>
<protein>
    <recommendedName>
        <fullName evidence="2">alpha-amylase</fullName>
        <ecNumber evidence="2">3.2.1.1</ecNumber>
    </recommendedName>
    <alternativeName>
        <fullName evidence="4">1,4-alpha-D-glucan glucanohydrolase</fullName>
    </alternativeName>
</protein>
<comment type="catalytic activity">
    <reaction evidence="1">
        <text>Endohydrolysis of (1-&gt;4)-alpha-D-glucosidic linkages in polysaccharides containing three or more (1-&gt;4)-alpha-linked D-glucose units.</text>
        <dbReference type="EC" id="3.2.1.1"/>
    </reaction>
</comment>
<organism evidence="9 11">
    <name type="scientific">Corynebacterium imitans</name>
    <dbReference type="NCBI Taxonomy" id="156978"/>
    <lineage>
        <taxon>Bacteria</taxon>
        <taxon>Bacillati</taxon>
        <taxon>Actinomycetota</taxon>
        <taxon>Actinomycetes</taxon>
        <taxon>Mycobacteriales</taxon>
        <taxon>Corynebacteriaceae</taxon>
        <taxon>Corynebacterium</taxon>
    </lineage>
</organism>
<dbReference type="STRING" id="156978.CIMIT_03740"/>
<evidence type="ECO:0000313" key="11">
    <source>
        <dbReference type="Proteomes" id="UP000028780"/>
    </source>
</evidence>
<feature type="compositionally biased region" description="Low complexity" evidence="5">
    <location>
        <begin position="537"/>
        <end position="547"/>
    </location>
</feature>
<dbReference type="GO" id="GO:0030246">
    <property type="term" value="F:carbohydrate binding"/>
    <property type="evidence" value="ECO:0007669"/>
    <property type="project" value="InterPro"/>
</dbReference>
<dbReference type="Gene3D" id="2.60.40.10">
    <property type="entry name" value="Immunoglobulins"/>
    <property type="match status" value="1"/>
</dbReference>
<evidence type="ECO:0000259" key="8">
    <source>
        <dbReference type="Pfam" id="PF18957"/>
    </source>
</evidence>
<dbReference type="eggNOG" id="COG4932">
    <property type="taxonomic scope" value="Bacteria"/>
</dbReference>
<keyword evidence="11" id="KW-1185">Reference proteome</keyword>
<evidence type="ECO:0000256" key="1">
    <source>
        <dbReference type="ARBA" id="ARBA00000548"/>
    </source>
</evidence>
<dbReference type="RefSeq" id="WP_038589320.1">
    <property type="nucleotide sequence ID" value="NZ_CP009211.1"/>
</dbReference>
<gene>
    <name evidence="10" type="primary">surA_2</name>
    <name evidence="9" type="ORF">CIMIT_03740</name>
    <name evidence="10" type="ORF">SAMEA4535761_00814</name>
</gene>
<feature type="signal peptide" evidence="7">
    <location>
        <begin position="1"/>
        <end position="25"/>
    </location>
</feature>
<sequence length="1096" mass="115182">MVRGFWSRSIAIAAIAVCAASGVTAVPAVPLTVAHAAEKFDVNDGDFSLTVSTGNYPATAKDWRAIFRLYDGDYEPKTFRSVRLYFYVIGGDGKNFPAEDTYAVKLTHGTTEIEDFGEVTGYGHIDDTGTRWMDLTFDKDVTLKDGQTLIVDKKGGAGRLPVRGFGSSQGAGGKGFIDPINPKSVSFSGNVAVDRENGNFPEGLEVSLLDGAGTVTDTTTTNKDGTYTFSKVEPGTYSLKLGTVPGYLAPEPFTVEAKAGVAVPDKDLIPITVTGRVIGPGNSLLEGVKVSIGEDIGEDTVTTDSEGRYTFTGVPAGSATLKIAASGKHDTRSKTKTVEIHEQEVNDLGDANVHAQFGSITGQVLDKAGNPVADVPVTVTIDGGKTDSTTTDKDGRYTLGNLQPGIAEITVKETDLMEGEVRLGVDVRSGKETVEDFYLDAKERKGSVRFHVVGEGDESLPHAEARITPGESLVADANGDFPVQELLEGEYTVRFKAKGYEPKETKFSIRMDELTEVKETLAPIPVLTLEPKPTPTPTATQPTSSTPTPTPTPTSEPAPTPTPKTTPQPTPKSTPKPTPKPAPKPVVNFTWDAVTVAPGDVVKTRPKENVAAGITFGEPVVQRSGLTIKGADWVTVDAAGTVVIAPPEVVTPGEYVVEVPNSTAGSGTVAVTVTEPASLASLYKVSYAPRIVRAGGSAVSVAPIARRGAYDWQPLPAGTKFKVKGTSNATVDVDGRVTFNAPRGSKVGKIHTVDVLVTFPDDSTQTVRVPFEVAAASMSQVTAPRYETGVLVGPGQSAEVQIANPDSLPAHTEFALAPGDLQAWSASVDATTGTLRMTAPTGTAKPVVVKVEARYPDGSTRTIEAYVGVAAAKAPTKRDAPEFPVSVVNVDTTATSAPTGRVPAGTEFTLADDAGLQVSVDKRTGEVRAEIPDNAPVDASYTVQVRVHYPDGSETLMPVTVLTNSQAREQESATAPTAPKGTTYGLAADFSAPGWKIDINPATGEITARVDSRVAEHASIEVPRVVTYPDGSQRTQPVTLHAKDAVKPAPAPKTSSTATWLPIVLGLLAALGGAGYAAFVNQDHIRQLLSKYGIRI</sequence>
<dbReference type="KEGG" id="cii:CIMIT_03740"/>
<keyword evidence="3 7" id="KW-0732">Signal</keyword>
<evidence type="ECO:0000313" key="9">
    <source>
        <dbReference type="EMBL" id="AIJ33134.1"/>
    </source>
</evidence>
<proteinExistence type="predicted"/>
<accession>A0A076NFB0</accession>
<dbReference type="InterPro" id="IPR051417">
    <property type="entry name" value="SDr/BOS_complex"/>
</dbReference>
<feature type="compositionally biased region" description="Pro residues" evidence="5">
    <location>
        <begin position="548"/>
        <end position="584"/>
    </location>
</feature>
<evidence type="ECO:0000256" key="3">
    <source>
        <dbReference type="ARBA" id="ARBA00022729"/>
    </source>
</evidence>
<dbReference type="Proteomes" id="UP000028780">
    <property type="component" value="Chromosome"/>
</dbReference>
<dbReference type="Gene3D" id="2.60.40.1120">
    <property type="entry name" value="Carboxypeptidase-like, regulatory domain"/>
    <property type="match status" value="3"/>
</dbReference>
<dbReference type="InterPro" id="IPR044055">
    <property type="entry name" value="RibLong"/>
</dbReference>
<evidence type="ECO:0000313" key="10">
    <source>
        <dbReference type="EMBL" id="SNV63456.1"/>
    </source>
</evidence>
<reference evidence="10 12" key="2">
    <citation type="submission" date="2017-06" db="EMBL/GenBank/DDBJ databases">
        <authorList>
            <consortium name="Pathogen Informatics"/>
        </authorList>
    </citation>
    <scope>NUCLEOTIDE SEQUENCE [LARGE SCALE GENOMIC DNA]</scope>
    <source>
        <strain evidence="10 12">NCTC13015</strain>
    </source>
</reference>
<feature type="domain" description="Long Rib" evidence="8">
    <location>
        <begin position="879"/>
        <end position="961"/>
    </location>
</feature>
<feature type="region of interest" description="Disordered" evidence="5">
    <location>
        <begin position="522"/>
        <end position="586"/>
    </location>
</feature>
<dbReference type="HOGENOM" id="CLU_283815_0_0_11"/>
<feature type="transmembrane region" description="Helical" evidence="6">
    <location>
        <begin position="1060"/>
        <end position="1079"/>
    </location>
</feature>
<dbReference type="AlphaFoldDB" id="A0A076NFB0"/>
<dbReference type="PANTHER" id="PTHR23303">
    <property type="entry name" value="CARBOXYPEPTIDASE REGULATORY REGION-CONTAINING"/>
    <property type="match status" value="1"/>
</dbReference>
<dbReference type="NCBIfam" id="NF038186">
    <property type="entry name" value="YPDG_rpt"/>
    <property type="match status" value="4"/>
</dbReference>
<evidence type="ECO:0000313" key="12">
    <source>
        <dbReference type="Proteomes" id="UP000215374"/>
    </source>
</evidence>
<evidence type="ECO:0000256" key="2">
    <source>
        <dbReference type="ARBA" id="ARBA00012595"/>
    </source>
</evidence>
<dbReference type="EC" id="3.2.1.1" evidence="2"/>
<feature type="chain" id="PRO_5038207186" description="alpha-amylase" evidence="7">
    <location>
        <begin position="26"/>
        <end position="1096"/>
    </location>
</feature>
<dbReference type="EMBL" id="CP009211">
    <property type="protein sequence ID" value="AIJ33134.1"/>
    <property type="molecule type" value="Genomic_DNA"/>
</dbReference>
<dbReference type="Pfam" id="PF18957">
    <property type="entry name" value="RibLong"/>
    <property type="match status" value="4"/>
</dbReference>
<name>A0A076NFB0_9CORY</name>
<evidence type="ECO:0000256" key="5">
    <source>
        <dbReference type="SAM" id="MobiDB-lite"/>
    </source>
</evidence>
<dbReference type="PANTHER" id="PTHR23303:SF14">
    <property type="entry name" value="BOS COMPLEX SUBUNIT NOMO1-RELATED"/>
    <property type="match status" value="1"/>
</dbReference>